<feature type="domain" description="Exonuclease" evidence="10">
    <location>
        <begin position="3"/>
        <end position="179"/>
    </location>
</feature>
<dbReference type="Gene3D" id="3.30.420.10">
    <property type="entry name" value="Ribonuclease H-like superfamily/Ribonuclease H"/>
    <property type="match status" value="1"/>
</dbReference>
<dbReference type="GO" id="GO:0003676">
    <property type="term" value="F:nucleic acid binding"/>
    <property type="evidence" value="ECO:0007669"/>
    <property type="project" value="InterPro"/>
</dbReference>
<dbReference type="FunFam" id="3.30.420.10:FF:000007">
    <property type="entry name" value="Interferon-stimulated exonuclease gene 20"/>
    <property type="match status" value="1"/>
</dbReference>
<keyword evidence="4" id="KW-0698">rRNA processing</keyword>
<evidence type="ECO:0000256" key="9">
    <source>
        <dbReference type="ARBA" id="ARBA00025599"/>
    </source>
</evidence>
<protein>
    <recommendedName>
        <fullName evidence="3">RNA exonuclease 4</fullName>
    </recommendedName>
</protein>
<keyword evidence="12" id="KW-1185">Reference proteome</keyword>
<evidence type="ECO:0000313" key="11">
    <source>
        <dbReference type="EMBL" id="ABO94874.1"/>
    </source>
</evidence>
<evidence type="ECO:0000259" key="10">
    <source>
        <dbReference type="SMART" id="SM00479"/>
    </source>
</evidence>
<dbReference type="eggNOG" id="KOG2249">
    <property type="taxonomic scope" value="Eukaryota"/>
</dbReference>
<dbReference type="InterPro" id="IPR037431">
    <property type="entry name" value="REX4_DEDDh_dom"/>
</dbReference>
<evidence type="ECO:0000256" key="4">
    <source>
        <dbReference type="ARBA" id="ARBA00022552"/>
    </source>
</evidence>
<comment type="function">
    <text evidence="9">Exoribonuclease involved in ribosome biosynthesis. Involved in the processing of ITS1, the internal transcribed spacer localized between the 18S and 5.8S rRNAs.</text>
</comment>
<dbReference type="PANTHER" id="PTHR12801">
    <property type="entry name" value="RNA EXONUCLEASE REXO1 / RECO3 FAMILY MEMBER-RELATED"/>
    <property type="match status" value="1"/>
</dbReference>
<dbReference type="Proteomes" id="UP000001568">
    <property type="component" value="Chromosome 3"/>
</dbReference>
<dbReference type="InterPro" id="IPR012337">
    <property type="entry name" value="RNaseH-like_sf"/>
</dbReference>
<comment type="subcellular location">
    <subcellularLocation>
        <location evidence="1">Nucleus</location>
    </subcellularLocation>
</comment>
<keyword evidence="7" id="KW-0269">Exonuclease</keyword>
<dbReference type="SUPFAM" id="SSF53098">
    <property type="entry name" value="Ribonuclease H-like"/>
    <property type="match status" value="1"/>
</dbReference>
<evidence type="ECO:0000256" key="1">
    <source>
        <dbReference type="ARBA" id="ARBA00004123"/>
    </source>
</evidence>
<evidence type="ECO:0000256" key="7">
    <source>
        <dbReference type="ARBA" id="ARBA00022839"/>
    </source>
</evidence>
<dbReference type="EMBL" id="CP000583">
    <property type="protein sequence ID" value="ABO94874.1"/>
    <property type="molecule type" value="Genomic_DNA"/>
</dbReference>
<dbReference type="GeneID" id="5000713"/>
<dbReference type="InterPro" id="IPR036397">
    <property type="entry name" value="RNaseH_sf"/>
</dbReference>
<dbReference type="InterPro" id="IPR013520">
    <property type="entry name" value="Ribonucl_H"/>
</dbReference>
<reference evidence="11 12" key="1">
    <citation type="journal article" date="2007" name="Proc. Natl. Acad. Sci. U.S.A.">
        <title>The tiny eukaryote Ostreococcus provides genomic insights into the paradox of plankton speciation.</title>
        <authorList>
            <person name="Palenik B."/>
            <person name="Grimwood J."/>
            <person name="Aerts A."/>
            <person name="Rouze P."/>
            <person name="Salamov A."/>
            <person name="Putnam N."/>
            <person name="Dupont C."/>
            <person name="Jorgensen R."/>
            <person name="Derelle E."/>
            <person name="Rombauts S."/>
            <person name="Zhou K."/>
            <person name="Otillar R."/>
            <person name="Merchant S.S."/>
            <person name="Podell S."/>
            <person name="Gaasterland T."/>
            <person name="Napoli C."/>
            <person name="Gendler K."/>
            <person name="Manuell A."/>
            <person name="Tai V."/>
            <person name="Vallon O."/>
            <person name="Piganeau G."/>
            <person name="Jancek S."/>
            <person name="Heijde M."/>
            <person name="Jabbari K."/>
            <person name="Bowler C."/>
            <person name="Lohr M."/>
            <person name="Robbens S."/>
            <person name="Werner G."/>
            <person name="Dubchak I."/>
            <person name="Pazour G.J."/>
            <person name="Ren Q."/>
            <person name="Paulsen I."/>
            <person name="Delwiche C."/>
            <person name="Schmutz J."/>
            <person name="Rokhsar D."/>
            <person name="Van de Peer Y."/>
            <person name="Moreau H."/>
            <person name="Grigoriev I.V."/>
        </authorList>
    </citation>
    <scope>NUCLEOTIDE SEQUENCE [LARGE SCALE GENOMIC DNA]</scope>
    <source>
        <strain evidence="11 12">CCE9901</strain>
    </source>
</reference>
<evidence type="ECO:0000256" key="5">
    <source>
        <dbReference type="ARBA" id="ARBA00022722"/>
    </source>
</evidence>
<dbReference type="GO" id="GO:0006364">
    <property type="term" value="P:rRNA processing"/>
    <property type="evidence" value="ECO:0007669"/>
    <property type="project" value="UniProtKB-KW"/>
</dbReference>
<dbReference type="STRING" id="436017.A4RTZ6"/>
<proteinExistence type="inferred from homology"/>
<dbReference type="Gramene" id="ABO94874">
    <property type="protein sequence ID" value="ABO94874"/>
    <property type="gene ID" value="OSTLU_6857"/>
</dbReference>
<dbReference type="OMA" id="TSEYKHF"/>
<organism evidence="11 12">
    <name type="scientific">Ostreococcus lucimarinus (strain CCE9901)</name>
    <dbReference type="NCBI Taxonomy" id="436017"/>
    <lineage>
        <taxon>Eukaryota</taxon>
        <taxon>Viridiplantae</taxon>
        <taxon>Chlorophyta</taxon>
        <taxon>Mamiellophyceae</taxon>
        <taxon>Mamiellales</taxon>
        <taxon>Bathycoccaceae</taxon>
        <taxon>Ostreococcus</taxon>
    </lineage>
</organism>
<evidence type="ECO:0000256" key="8">
    <source>
        <dbReference type="ARBA" id="ARBA00023242"/>
    </source>
</evidence>
<sequence length="183" mass="20257">VTAVLALDCEMVGVGADGKRSILARASIVNEDGNVIMDAHVLPTERVTDYRTAVSGVRAKDLTAANGAVAFKKVQAQMSELLRGRILVGHSLKNDMRVLMLDHPKRDTRDTSLYHPLTRPLRPEERCVPGAPRGRGCRALRDLARQHLGLEIQKGEHSSVDDARATLALYKKFAKRWESALRR</sequence>
<keyword evidence="5" id="KW-0540">Nuclease</keyword>
<feature type="non-terminal residue" evidence="11">
    <location>
        <position position="183"/>
    </location>
</feature>
<dbReference type="InterPro" id="IPR047021">
    <property type="entry name" value="REXO1/3/4-like"/>
</dbReference>
<dbReference type="AlphaFoldDB" id="A4RTZ6"/>
<dbReference type="PANTHER" id="PTHR12801:SF45">
    <property type="entry name" value="RNA EXONUCLEASE 4"/>
    <property type="match status" value="1"/>
</dbReference>
<keyword evidence="6" id="KW-0378">Hydrolase</keyword>
<evidence type="ECO:0000256" key="3">
    <source>
        <dbReference type="ARBA" id="ARBA00016937"/>
    </source>
</evidence>
<feature type="non-terminal residue" evidence="11">
    <location>
        <position position="1"/>
    </location>
</feature>
<dbReference type="GO" id="GO:0008408">
    <property type="term" value="F:3'-5' exonuclease activity"/>
    <property type="evidence" value="ECO:0007669"/>
    <property type="project" value="InterPro"/>
</dbReference>
<dbReference type="SMART" id="SM00479">
    <property type="entry name" value="EXOIII"/>
    <property type="match status" value="1"/>
</dbReference>
<keyword evidence="8" id="KW-0539">Nucleus</keyword>
<dbReference type="CDD" id="cd06144">
    <property type="entry name" value="REX4_like"/>
    <property type="match status" value="1"/>
</dbReference>
<dbReference type="GO" id="GO:0005634">
    <property type="term" value="C:nucleus"/>
    <property type="evidence" value="ECO:0007669"/>
    <property type="project" value="UniProtKB-SubCell"/>
</dbReference>
<evidence type="ECO:0000313" key="12">
    <source>
        <dbReference type="Proteomes" id="UP000001568"/>
    </source>
</evidence>
<evidence type="ECO:0000256" key="2">
    <source>
        <dbReference type="ARBA" id="ARBA00010489"/>
    </source>
</evidence>
<comment type="similarity">
    <text evidence="2">Belongs to the REXO4 family.</text>
</comment>
<dbReference type="RefSeq" id="XP_001416581.1">
    <property type="nucleotide sequence ID" value="XM_001416544.1"/>
</dbReference>
<name>A4RTZ6_OSTLU</name>
<gene>
    <name evidence="11" type="ORF">OSTLU_6857</name>
</gene>
<dbReference type="Pfam" id="PF00929">
    <property type="entry name" value="RNase_T"/>
    <property type="match status" value="1"/>
</dbReference>
<evidence type="ECO:0000256" key="6">
    <source>
        <dbReference type="ARBA" id="ARBA00022801"/>
    </source>
</evidence>
<accession>A4RTZ6</accession>
<dbReference type="KEGG" id="olu:OSTLU_6857"/>
<dbReference type="OrthoDB" id="16516at2759"/>
<dbReference type="HOGENOM" id="CLU_022453_3_1_1"/>